<evidence type="ECO:0008006" key="3">
    <source>
        <dbReference type="Google" id="ProtNLM"/>
    </source>
</evidence>
<reference evidence="1 2" key="1">
    <citation type="submission" date="2018-08" db="EMBL/GenBank/DDBJ databases">
        <title>A genome reference for cultivated species of the human gut microbiota.</title>
        <authorList>
            <person name="Zou Y."/>
            <person name="Xue W."/>
            <person name="Luo G."/>
        </authorList>
    </citation>
    <scope>NUCLEOTIDE SEQUENCE [LARGE SCALE GENOMIC DNA]</scope>
    <source>
        <strain evidence="1 2">OF01-1</strain>
    </source>
</reference>
<protein>
    <recommendedName>
        <fullName evidence="3">Lanthionine synthetase C-like family protein</fullName>
    </recommendedName>
</protein>
<proteinExistence type="predicted"/>
<sequence length="216" mass="25148">MKAELCFDLSNLANYQILQDVFRSDIGLFSGKTGSLIFFFHYSAYTRSRLYERYAEKLLNEICENITTDLKFHFSNGLCGIGWVIEYLITQHYVEGNSDIVLSDIDHLTMQYDPVYITDYSLENGLEGVVYYVMSRLCSKRTNKDYIPFGPEYLERLRSACLMIPVENRTEIVCSYINCELNMPYKECLLKILSMIKKNLENESISWSTGLKMLLE</sequence>
<dbReference type="Gene3D" id="1.50.10.20">
    <property type="match status" value="1"/>
</dbReference>
<accession>A0A413JT20</accession>
<dbReference type="RefSeq" id="WP_005822062.1">
    <property type="nucleotide sequence ID" value="NZ_JABFHU010000016.1"/>
</dbReference>
<dbReference type="EMBL" id="QSDG01000026">
    <property type="protein sequence ID" value="RGY65028.1"/>
    <property type="molecule type" value="Genomic_DNA"/>
</dbReference>
<evidence type="ECO:0000313" key="1">
    <source>
        <dbReference type="EMBL" id="RGY65028.1"/>
    </source>
</evidence>
<evidence type="ECO:0000313" key="2">
    <source>
        <dbReference type="Proteomes" id="UP000284614"/>
    </source>
</evidence>
<dbReference type="Proteomes" id="UP000284614">
    <property type="component" value="Unassembled WGS sequence"/>
</dbReference>
<dbReference type="AlphaFoldDB" id="A0A413JT20"/>
<gene>
    <name evidence="1" type="ORF">DXA27_20735</name>
</gene>
<comment type="caution">
    <text evidence="1">The sequence shown here is derived from an EMBL/GenBank/DDBJ whole genome shotgun (WGS) entry which is preliminary data.</text>
</comment>
<dbReference type="SUPFAM" id="SSF158745">
    <property type="entry name" value="LanC-like"/>
    <property type="match status" value="1"/>
</dbReference>
<name>A0A413JT20_BACFG</name>
<organism evidence="1 2">
    <name type="scientific">Bacteroides fragilis</name>
    <dbReference type="NCBI Taxonomy" id="817"/>
    <lineage>
        <taxon>Bacteria</taxon>
        <taxon>Pseudomonadati</taxon>
        <taxon>Bacteroidota</taxon>
        <taxon>Bacteroidia</taxon>
        <taxon>Bacteroidales</taxon>
        <taxon>Bacteroidaceae</taxon>
        <taxon>Bacteroides</taxon>
    </lineage>
</organism>